<reference evidence="1 2" key="1">
    <citation type="journal article" date="2015" name="Fungal Genet. Biol.">
        <title>Evolution of novel wood decay mechanisms in Agaricales revealed by the genome sequences of Fistulina hepatica and Cylindrobasidium torrendii.</title>
        <authorList>
            <person name="Floudas D."/>
            <person name="Held B.W."/>
            <person name="Riley R."/>
            <person name="Nagy L.G."/>
            <person name="Koehler G."/>
            <person name="Ransdell A.S."/>
            <person name="Younus H."/>
            <person name="Chow J."/>
            <person name="Chiniquy J."/>
            <person name="Lipzen A."/>
            <person name="Tritt A."/>
            <person name="Sun H."/>
            <person name="Haridas S."/>
            <person name="LaButti K."/>
            <person name="Ohm R.A."/>
            <person name="Kues U."/>
            <person name="Blanchette R.A."/>
            <person name="Grigoriev I.V."/>
            <person name="Minto R.E."/>
            <person name="Hibbett D.S."/>
        </authorList>
    </citation>
    <scope>NUCLEOTIDE SEQUENCE [LARGE SCALE GENOMIC DNA]</scope>
    <source>
        <strain evidence="1 2">FP15055 ss-10</strain>
    </source>
</reference>
<dbReference type="EMBL" id="KN880598">
    <property type="protein sequence ID" value="KIY65253.1"/>
    <property type="molecule type" value="Genomic_DNA"/>
</dbReference>
<protein>
    <submittedName>
        <fullName evidence="1">Uncharacterized protein</fullName>
    </submittedName>
</protein>
<proteinExistence type="predicted"/>
<gene>
    <name evidence="1" type="ORF">CYLTODRAFT_492478</name>
</gene>
<keyword evidence="2" id="KW-1185">Reference proteome</keyword>
<dbReference type="Proteomes" id="UP000054007">
    <property type="component" value="Unassembled WGS sequence"/>
</dbReference>
<name>A0A0D7B3V4_9AGAR</name>
<organism evidence="1 2">
    <name type="scientific">Cylindrobasidium torrendii FP15055 ss-10</name>
    <dbReference type="NCBI Taxonomy" id="1314674"/>
    <lineage>
        <taxon>Eukaryota</taxon>
        <taxon>Fungi</taxon>
        <taxon>Dikarya</taxon>
        <taxon>Basidiomycota</taxon>
        <taxon>Agaricomycotina</taxon>
        <taxon>Agaricomycetes</taxon>
        <taxon>Agaricomycetidae</taxon>
        <taxon>Agaricales</taxon>
        <taxon>Marasmiineae</taxon>
        <taxon>Physalacriaceae</taxon>
        <taxon>Cylindrobasidium</taxon>
    </lineage>
</organism>
<sequence length="298" mass="33576">MPAIQSDDVVTRRLRRSTRVVSHPYLPGSHPAAHSVPPQLAAGDPDLDAGYRHLQVFAPIPQHEAVDDSAVEDINNWFDAGRGLPLIIPGWKLKTELPIVRQYRKFVRNATKVSALDFELQYNLEEPTILSRRLLHAHLHSAYDMITPYIPKIPHQELTTVLQKHNGERLLSRLAAIGVVDIHRFAILAGLCHQQNDSYVPLLLLALGVRSESESSSALITLMQRWVIRTTEALKHESVIARIIFYGQLFTTVRRILWHRELVSPMPRIIVELLDPRAYQFEGLVARVMDTTAAAGAA</sequence>
<evidence type="ECO:0000313" key="2">
    <source>
        <dbReference type="Proteomes" id="UP000054007"/>
    </source>
</evidence>
<accession>A0A0D7B3V4</accession>
<dbReference type="AlphaFoldDB" id="A0A0D7B3V4"/>
<evidence type="ECO:0000313" key="1">
    <source>
        <dbReference type="EMBL" id="KIY65253.1"/>
    </source>
</evidence>